<dbReference type="CDD" id="cd06185">
    <property type="entry name" value="PDR_like"/>
    <property type="match status" value="1"/>
</dbReference>
<dbReference type="Gene3D" id="3.40.50.80">
    <property type="entry name" value="Nucleotide-binding domain of ferredoxin-NADP reductase (FNR) module"/>
    <property type="match status" value="1"/>
</dbReference>
<keyword evidence="5" id="KW-0408">Iron</keyword>
<keyword evidence="2" id="KW-0001">2Fe-2S</keyword>
<evidence type="ECO:0000259" key="7">
    <source>
        <dbReference type="PROSITE" id="PS51085"/>
    </source>
</evidence>
<evidence type="ECO:0000256" key="3">
    <source>
        <dbReference type="ARBA" id="ARBA00022723"/>
    </source>
</evidence>
<dbReference type="PRINTS" id="PR00409">
    <property type="entry name" value="PHDIOXRDTASE"/>
</dbReference>
<keyword evidence="9" id="KW-0489">Methyltransferase</keyword>
<dbReference type="SUPFAM" id="SSF54292">
    <property type="entry name" value="2Fe-2S ferredoxin-like"/>
    <property type="match status" value="1"/>
</dbReference>
<dbReference type="InterPro" id="IPR001433">
    <property type="entry name" value="OxRdtase_FAD/NAD-bd"/>
</dbReference>
<feature type="domain" description="2Fe-2S ferredoxin-type" evidence="7">
    <location>
        <begin position="249"/>
        <end position="332"/>
    </location>
</feature>
<dbReference type="InterPro" id="IPR036010">
    <property type="entry name" value="2Fe-2S_ferredoxin-like_sf"/>
</dbReference>
<dbReference type="SUPFAM" id="SSF63380">
    <property type="entry name" value="Riboflavin synthase domain-like"/>
    <property type="match status" value="1"/>
</dbReference>
<evidence type="ECO:0000256" key="4">
    <source>
        <dbReference type="ARBA" id="ARBA00023002"/>
    </source>
</evidence>
<keyword evidence="4" id="KW-0560">Oxidoreductase</keyword>
<keyword evidence="6" id="KW-0411">Iron-sulfur</keyword>
<feature type="domain" description="FAD-binding FR-type" evidence="8">
    <location>
        <begin position="17"/>
        <end position="118"/>
    </location>
</feature>
<dbReference type="Gene3D" id="2.40.30.10">
    <property type="entry name" value="Translation factors"/>
    <property type="match status" value="1"/>
</dbReference>
<evidence type="ECO:0000256" key="2">
    <source>
        <dbReference type="ARBA" id="ARBA00022714"/>
    </source>
</evidence>
<evidence type="ECO:0000313" key="10">
    <source>
        <dbReference type="Proteomes" id="UP000189796"/>
    </source>
</evidence>
<dbReference type="InterPro" id="IPR012675">
    <property type="entry name" value="Beta-grasp_dom_sf"/>
</dbReference>
<dbReference type="Proteomes" id="UP000189796">
    <property type="component" value="Chromosome I"/>
</dbReference>
<organism evidence="9 10">
    <name type="scientific">Bradyrhizobium erythrophlei</name>
    <dbReference type="NCBI Taxonomy" id="1437360"/>
    <lineage>
        <taxon>Bacteria</taxon>
        <taxon>Pseudomonadati</taxon>
        <taxon>Pseudomonadota</taxon>
        <taxon>Alphaproteobacteria</taxon>
        <taxon>Hyphomicrobiales</taxon>
        <taxon>Nitrobacteraceae</taxon>
        <taxon>Bradyrhizobium</taxon>
    </lineage>
</organism>
<dbReference type="InterPro" id="IPR001041">
    <property type="entry name" value="2Fe-2S_ferredoxin-type"/>
</dbReference>
<dbReference type="PROSITE" id="PS51384">
    <property type="entry name" value="FAD_FR"/>
    <property type="match status" value="1"/>
</dbReference>
<dbReference type="GO" id="GO:0032259">
    <property type="term" value="P:methylation"/>
    <property type="evidence" value="ECO:0007669"/>
    <property type="project" value="UniProtKB-KW"/>
</dbReference>
<dbReference type="Pfam" id="PF00111">
    <property type="entry name" value="Fer2"/>
    <property type="match status" value="1"/>
</dbReference>
<evidence type="ECO:0000259" key="8">
    <source>
        <dbReference type="PROSITE" id="PS51384"/>
    </source>
</evidence>
<dbReference type="SUPFAM" id="SSF52343">
    <property type="entry name" value="Ferredoxin reductase-like, C-terminal NADP-linked domain"/>
    <property type="match status" value="1"/>
</dbReference>
<dbReference type="PROSITE" id="PS51085">
    <property type="entry name" value="2FE2S_FER_2"/>
    <property type="match status" value="1"/>
</dbReference>
<dbReference type="AlphaFoldDB" id="A0A1M5K227"/>
<dbReference type="PANTHER" id="PTHR47354:SF1">
    <property type="entry name" value="CARNITINE MONOOXYGENASE REDUCTASE SUBUNIT"/>
    <property type="match status" value="1"/>
</dbReference>
<dbReference type="GO" id="GO:0008168">
    <property type="term" value="F:methyltransferase activity"/>
    <property type="evidence" value="ECO:0007669"/>
    <property type="project" value="UniProtKB-KW"/>
</dbReference>
<dbReference type="Gene3D" id="3.10.20.30">
    <property type="match status" value="1"/>
</dbReference>
<dbReference type="Pfam" id="PF00970">
    <property type="entry name" value="FAD_binding_6"/>
    <property type="match status" value="1"/>
</dbReference>
<evidence type="ECO:0000256" key="1">
    <source>
        <dbReference type="ARBA" id="ARBA00022630"/>
    </source>
</evidence>
<dbReference type="Pfam" id="PF00175">
    <property type="entry name" value="NAD_binding_1"/>
    <property type="match status" value="1"/>
</dbReference>
<dbReference type="InterPro" id="IPR039261">
    <property type="entry name" value="FNR_nucleotide-bd"/>
</dbReference>
<dbReference type="EMBL" id="LT670817">
    <property type="protein sequence ID" value="SHG46775.1"/>
    <property type="molecule type" value="Genomic_DNA"/>
</dbReference>
<evidence type="ECO:0000256" key="6">
    <source>
        <dbReference type="ARBA" id="ARBA00023014"/>
    </source>
</evidence>
<dbReference type="GO" id="GO:0046872">
    <property type="term" value="F:metal ion binding"/>
    <property type="evidence" value="ECO:0007669"/>
    <property type="project" value="UniProtKB-KW"/>
</dbReference>
<keyword evidence="3" id="KW-0479">Metal-binding</keyword>
<name>A0A1M5K227_9BRAD</name>
<dbReference type="InterPro" id="IPR008333">
    <property type="entry name" value="Cbr1-like_FAD-bd_dom"/>
</dbReference>
<gene>
    <name evidence="9" type="ORF">SAMN05443248_1654</name>
</gene>
<dbReference type="InterPro" id="IPR050415">
    <property type="entry name" value="MRET"/>
</dbReference>
<protein>
    <submittedName>
        <fullName evidence="9">Vanillate O-demethylase ferredoxin subunit</fullName>
    </submittedName>
</protein>
<proteinExistence type="predicted"/>
<dbReference type="GO" id="GO:0016491">
    <property type="term" value="F:oxidoreductase activity"/>
    <property type="evidence" value="ECO:0007669"/>
    <property type="project" value="UniProtKB-KW"/>
</dbReference>
<dbReference type="GO" id="GO:0051537">
    <property type="term" value="F:2 iron, 2 sulfur cluster binding"/>
    <property type="evidence" value="ECO:0007669"/>
    <property type="project" value="UniProtKB-KW"/>
</dbReference>
<dbReference type="InterPro" id="IPR006058">
    <property type="entry name" value="2Fe2S_fd_BS"/>
</dbReference>
<reference evidence="9 10" key="1">
    <citation type="submission" date="2016-11" db="EMBL/GenBank/DDBJ databases">
        <authorList>
            <person name="Jaros S."/>
            <person name="Januszkiewicz K."/>
            <person name="Wedrychowicz H."/>
        </authorList>
    </citation>
    <scope>NUCLEOTIDE SEQUENCE [LARGE SCALE GENOMIC DNA]</scope>
    <source>
        <strain evidence="9 10">GAS138</strain>
    </source>
</reference>
<dbReference type="CDD" id="cd00207">
    <property type="entry name" value="fer2"/>
    <property type="match status" value="1"/>
</dbReference>
<accession>A0A1M5K227</accession>
<evidence type="ECO:0000256" key="5">
    <source>
        <dbReference type="ARBA" id="ARBA00023004"/>
    </source>
</evidence>
<dbReference type="PROSITE" id="PS00197">
    <property type="entry name" value="2FE2S_FER_1"/>
    <property type="match status" value="1"/>
</dbReference>
<keyword evidence="9" id="KW-0808">Transferase</keyword>
<dbReference type="InterPro" id="IPR017927">
    <property type="entry name" value="FAD-bd_FR_type"/>
</dbReference>
<dbReference type="InterPro" id="IPR017938">
    <property type="entry name" value="Riboflavin_synthase-like_b-brl"/>
</dbReference>
<sequence length="332" mass="36492">MNERVDIGNSSQPQLLRLKYKVRVAAAKDEAAGIRSFVLVHPTGHELPPFAAGAHIDVHLDDHIVRQYSLSSSPSERDRYRIAVLLKLNGRGGSVAMHKNQEGDFIEISGPRNHFALAGPETSLHMMLAGGIGVTPMMSMIPELEAKGADYVLHYCTRTPENTAFLKDLGPGVEAKKVRLHHDNGDPSQGLDIKALVAAYVPGMHIYFCGPPGFMAAIKENLGAWPPHAVHFEYFSAPESDTVHENHPFKIAIRKTGEVLDVSPSETIVDVLRARGYSIETDCREGFCGTCITRYVEGVPEHRDCVLSAEERKKFLMICCARAESPSLTLDL</sequence>
<dbReference type="PANTHER" id="PTHR47354">
    <property type="entry name" value="NADH OXIDOREDUCTASE HCR"/>
    <property type="match status" value="1"/>
</dbReference>
<evidence type="ECO:0000313" key="9">
    <source>
        <dbReference type="EMBL" id="SHG46775.1"/>
    </source>
</evidence>
<keyword evidence="1" id="KW-0285">Flavoprotein</keyword>